<dbReference type="InterPro" id="IPR009057">
    <property type="entry name" value="Homeodomain-like_sf"/>
</dbReference>
<dbReference type="EMBL" id="LT984814">
    <property type="protein sequence ID" value="SPD68633.1"/>
    <property type="molecule type" value="Genomic_DNA"/>
</dbReference>
<sequence length="123" mass="13204">MVGTTLESVAKRGGRLHGSRNHPIELKRRLAEAACVPGVFVSKLALEHGLNVNMVFRWRRMYRAGHFGTPEVANDPLLLPVIVEAPPVEGSVDVPPAGEPMRSAGSIAHRSHTVATGQGTSEH</sequence>
<dbReference type="Proteomes" id="UP000254259">
    <property type="component" value="Plasmid CBM2636_mp"/>
</dbReference>
<dbReference type="AlphaFoldDB" id="A0A9Q7V2U0"/>
<keyword evidence="2" id="KW-0614">Plasmid</keyword>
<gene>
    <name evidence="2" type="ORF">CBM2636_MP21483</name>
</gene>
<evidence type="ECO:0000256" key="1">
    <source>
        <dbReference type="SAM" id="MobiDB-lite"/>
    </source>
</evidence>
<evidence type="ECO:0000313" key="2">
    <source>
        <dbReference type="EMBL" id="SPD68633.1"/>
    </source>
</evidence>
<protein>
    <recommendedName>
        <fullName evidence="4">Transposase</fullName>
    </recommendedName>
</protein>
<feature type="region of interest" description="Disordered" evidence="1">
    <location>
        <begin position="1"/>
        <end position="20"/>
    </location>
</feature>
<accession>A0A9Q7V2U0</accession>
<name>A0A9Q7V2U0_9BURK</name>
<feature type="region of interest" description="Disordered" evidence="1">
    <location>
        <begin position="90"/>
        <end position="123"/>
    </location>
</feature>
<dbReference type="SUPFAM" id="SSF46689">
    <property type="entry name" value="Homeodomain-like"/>
    <property type="match status" value="1"/>
</dbReference>
<geneLocation type="plasmid" evidence="3">
    <name>cbm2636_mp</name>
</geneLocation>
<organism evidence="2 3">
    <name type="scientific">Cupriavidus taiwanensis</name>
    <dbReference type="NCBI Taxonomy" id="164546"/>
    <lineage>
        <taxon>Bacteria</taxon>
        <taxon>Pseudomonadati</taxon>
        <taxon>Pseudomonadota</taxon>
        <taxon>Betaproteobacteria</taxon>
        <taxon>Burkholderiales</taxon>
        <taxon>Burkholderiaceae</taxon>
        <taxon>Cupriavidus</taxon>
    </lineage>
</organism>
<proteinExistence type="predicted"/>
<feature type="compositionally biased region" description="Polar residues" evidence="1">
    <location>
        <begin position="113"/>
        <end position="123"/>
    </location>
</feature>
<evidence type="ECO:0008006" key="4">
    <source>
        <dbReference type="Google" id="ProtNLM"/>
    </source>
</evidence>
<evidence type="ECO:0000313" key="3">
    <source>
        <dbReference type="Proteomes" id="UP000254259"/>
    </source>
</evidence>
<reference evidence="2 3" key="1">
    <citation type="submission" date="2018-01" db="EMBL/GenBank/DDBJ databases">
        <authorList>
            <person name="Clerissi C."/>
        </authorList>
    </citation>
    <scope>NUCLEOTIDE SEQUENCE [LARGE SCALE GENOMIC DNA]</scope>
    <source>
        <strain evidence="2">Cupriavidus taiwanensis SWF 66322</strain>
        <plasmid evidence="3">cbm2636_mp</plasmid>
    </source>
</reference>